<dbReference type="SUPFAM" id="SSF53335">
    <property type="entry name" value="S-adenosyl-L-methionine-dependent methyltransferases"/>
    <property type="match status" value="1"/>
</dbReference>
<evidence type="ECO:0000256" key="1">
    <source>
        <dbReference type="ARBA" id="ARBA00022603"/>
    </source>
</evidence>
<evidence type="ECO:0000313" key="3">
    <source>
        <dbReference type="EMBL" id="KKR28865.1"/>
    </source>
</evidence>
<dbReference type="GO" id="GO:0008610">
    <property type="term" value="P:lipid biosynthetic process"/>
    <property type="evidence" value="ECO:0007669"/>
    <property type="project" value="InterPro"/>
</dbReference>
<sequence>MKKNPFEQFRTDIIERTRSCQNDKEFQNAKQAFHDKLTKFKYAYNFYWMGVPIIQTPAETQAYHELIWQVKPDLIIETGIAWGGSIIFAASQIKLLEACGYIKNGRVIGIDIEIRPHNKKNLALHPMTKKITMIEGSSIDPEIVKKVKILAKGKKRILVHLDSNHTHDHVLAELRAYAPLVTKGSYCIVEDTGIEDDPAENNQGKAFGKGNNPKTAVWAFLKENNDFKIDKDFEAKLILTGAPDGYLKKIK</sequence>
<dbReference type="Pfam" id="PF04989">
    <property type="entry name" value="RMNT_CmcI"/>
    <property type="match status" value="1"/>
</dbReference>
<name>A0A0G0S2F7_9BACT</name>
<protein>
    <submittedName>
        <fullName evidence="3">Cephalosporin hydroxylase</fullName>
    </submittedName>
</protein>
<dbReference type="EMBL" id="LBXL01000040">
    <property type="protein sequence ID" value="KKR28865.1"/>
    <property type="molecule type" value="Genomic_DNA"/>
</dbReference>
<keyword evidence="1" id="KW-0489">Methyltransferase</keyword>
<dbReference type="PANTHER" id="PTHR40048">
    <property type="entry name" value="RHAMNOSYL O-METHYLTRANSFERASE"/>
    <property type="match status" value="1"/>
</dbReference>
<dbReference type="PANTHER" id="PTHR40048:SF1">
    <property type="entry name" value="RHAMNOSYL O-METHYLTRANSFERASE"/>
    <property type="match status" value="1"/>
</dbReference>
<keyword evidence="2" id="KW-0808">Transferase</keyword>
<proteinExistence type="predicted"/>
<dbReference type="InterPro" id="IPR029063">
    <property type="entry name" value="SAM-dependent_MTases_sf"/>
</dbReference>
<comment type="caution">
    <text evidence="3">The sequence shown here is derived from an EMBL/GenBank/DDBJ whole genome shotgun (WGS) entry which is preliminary data.</text>
</comment>
<evidence type="ECO:0000313" key="4">
    <source>
        <dbReference type="Proteomes" id="UP000034793"/>
    </source>
</evidence>
<dbReference type="Proteomes" id="UP000034793">
    <property type="component" value="Unassembled WGS sequence"/>
</dbReference>
<dbReference type="GO" id="GO:0032259">
    <property type="term" value="P:methylation"/>
    <property type="evidence" value="ECO:0007669"/>
    <property type="project" value="UniProtKB-KW"/>
</dbReference>
<dbReference type="Gene3D" id="3.40.50.150">
    <property type="entry name" value="Vaccinia Virus protein VP39"/>
    <property type="match status" value="1"/>
</dbReference>
<accession>A0A0G0S2F7</accession>
<dbReference type="GO" id="GO:0005886">
    <property type="term" value="C:plasma membrane"/>
    <property type="evidence" value="ECO:0007669"/>
    <property type="project" value="TreeGrafter"/>
</dbReference>
<organism evidence="3 4">
    <name type="scientific">Candidatus Woesebacteria bacterium GW2011_GWA1_39_8</name>
    <dbReference type="NCBI Taxonomy" id="1618552"/>
    <lineage>
        <taxon>Bacteria</taxon>
        <taxon>Candidatus Woeseibacteriota</taxon>
    </lineage>
</organism>
<gene>
    <name evidence="3" type="ORF">UT61_C0040G0006</name>
</gene>
<dbReference type="PATRIC" id="fig|1618552.3.peg.909"/>
<evidence type="ECO:0000256" key="2">
    <source>
        <dbReference type="ARBA" id="ARBA00022679"/>
    </source>
</evidence>
<dbReference type="InterPro" id="IPR007072">
    <property type="entry name" value="RNMT_CmcI"/>
</dbReference>
<reference evidence="3 4" key="1">
    <citation type="journal article" date="2015" name="Nature">
        <title>rRNA introns, odd ribosomes, and small enigmatic genomes across a large radiation of phyla.</title>
        <authorList>
            <person name="Brown C.T."/>
            <person name="Hug L.A."/>
            <person name="Thomas B.C."/>
            <person name="Sharon I."/>
            <person name="Castelle C.J."/>
            <person name="Singh A."/>
            <person name="Wilkins M.J."/>
            <person name="Williams K.H."/>
            <person name="Banfield J.F."/>
        </authorList>
    </citation>
    <scope>NUCLEOTIDE SEQUENCE [LARGE SCALE GENOMIC DNA]</scope>
</reference>
<dbReference type="AlphaFoldDB" id="A0A0G0S2F7"/>
<dbReference type="GO" id="GO:0008168">
    <property type="term" value="F:methyltransferase activity"/>
    <property type="evidence" value="ECO:0007669"/>
    <property type="project" value="UniProtKB-KW"/>
</dbReference>
<dbReference type="GO" id="GO:0071770">
    <property type="term" value="P:DIM/DIP cell wall layer assembly"/>
    <property type="evidence" value="ECO:0007669"/>
    <property type="project" value="TreeGrafter"/>
</dbReference>